<dbReference type="RefSeq" id="WP_002984621.1">
    <property type="nucleotide sequence ID" value="NZ_CP068486.1"/>
</dbReference>
<reference evidence="1 2" key="1">
    <citation type="submission" date="2018-12" db="EMBL/GenBank/DDBJ databases">
        <authorList>
            <consortium name="Pathogen Informatics"/>
        </authorList>
    </citation>
    <scope>NUCLEOTIDE SEQUENCE [LARGE SCALE GENOMIC DNA]</scope>
    <source>
        <strain evidence="1 2">NCTC11432</strain>
    </source>
</reference>
<dbReference type="STRING" id="525257.HMPREF0204_11412"/>
<evidence type="ECO:0000313" key="2">
    <source>
        <dbReference type="Proteomes" id="UP000279227"/>
    </source>
</evidence>
<protein>
    <submittedName>
        <fullName evidence="1">Uncharacterized protein</fullName>
    </submittedName>
</protein>
<gene>
    <name evidence="1" type="ORF">NCTC11432_04296</name>
</gene>
<dbReference type="GeneID" id="93023798"/>
<evidence type="ECO:0000313" key="1">
    <source>
        <dbReference type="EMBL" id="VEE10672.1"/>
    </source>
</evidence>
<dbReference type="Proteomes" id="UP000279227">
    <property type="component" value="Chromosome"/>
</dbReference>
<name>A0A448B817_CHRGE</name>
<dbReference type="AlphaFoldDB" id="A0A448B817"/>
<sequence length="58" mass="6787">MNTDYIIAKEYLNRLPEAERVKLCKRTLEGVSEKKKSKKELGKFYSDYLDAQFAKGKI</sequence>
<organism evidence="1 2">
    <name type="scientific">Chryseobacterium gleum</name>
    <name type="common">Flavobacterium gleum</name>
    <dbReference type="NCBI Taxonomy" id="250"/>
    <lineage>
        <taxon>Bacteria</taxon>
        <taxon>Pseudomonadati</taxon>
        <taxon>Bacteroidota</taxon>
        <taxon>Flavobacteriia</taxon>
        <taxon>Flavobacteriales</taxon>
        <taxon>Weeksellaceae</taxon>
        <taxon>Chryseobacterium group</taxon>
        <taxon>Chryseobacterium</taxon>
    </lineage>
</organism>
<dbReference type="KEGG" id="cgle:NCTC11432_04296"/>
<dbReference type="EMBL" id="LR134289">
    <property type="protein sequence ID" value="VEE10672.1"/>
    <property type="molecule type" value="Genomic_DNA"/>
</dbReference>
<proteinExistence type="predicted"/>
<accession>A0A448B817</accession>